<reference evidence="2" key="1">
    <citation type="submission" date="2023-02" db="EMBL/GenBank/DDBJ databases">
        <title>Colletotrichum kahawae CIFC_Que2 genome sequencing and assembly.</title>
        <authorList>
            <person name="Baroncelli R."/>
        </authorList>
    </citation>
    <scope>NUCLEOTIDE SEQUENCE</scope>
    <source>
        <strain evidence="2">CIFC_Que2</strain>
    </source>
</reference>
<dbReference type="Proteomes" id="UP001281614">
    <property type="component" value="Unassembled WGS sequence"/>
</dbReference>
<feature type="compositionally biased region" description="Polar residues" evidence="1">
    <location>
        <begin position="97"/>
        <end position="113"/>
    </location>
</feature>
<comment type="caution">
    <text evidence="2">The sequence shown here is derived from an EMBL/GenBank/DDBJ whole genome shotgun (WGS) entry which is preliminary data.</text>
</comment>
<feature type="region of interest" description="Disordered" evidence="1">
    <location>
        <begin position="45"/>
        <end position="77"/>
    </location>
</feature>
<accession>A0AAE0DD39</accession>
<sequence length="242" mass="26778">MTIWQIEVDTNKRLELAYEEWQTDIPTLFNTILHLENDGTILLEQEEEEEVGETARDTKASNAKKRKRDVSTSELDELSGGHVSKHLIQLTATLEDTSTGDLSGSTVIPNASSPAPKDKRRLIMEHVRAQGLGTQEQKLALGYLSNMSAEAIDDLYISIFNGLGMDRHEITHAIIDIWRALGKAEMSLVEDTLALPTSVQITADVGGDGDFEVKIKLPRIEGLALISKYTWPIHADAVFPSL</sequence>
<organism evidence="2 3">
    <name type="scientific">Colletotrichum kahawae</name>
    <name type="common">Coffee berry disease fungus</name>
    <dbReference type="NCBI Taxonomy" id="34407"/>
    <lineage>
        <taxon>Eukaryota</taxon>
        <taxon>Fungi</taxon>
        <taxon>Dikarya</taxon>
        <taxon>Ascomycota</taxon>
        <taxon>Pezizomycotina</taxon>
        <taxon>Sordariomycetes</taxon>
        <taxon>Hypocreomycetidae</taxon>
        <taxon>Glomerellales</taxon>
        <taxon>Glomerellaceae</taxon>
        <taxon>Colletotrichum</taxon>
        <taxon>Colletotrichum gloeosporioides species complex</taxon>
    </lineage>
</organism>
<name>A0AAE0DD39_COLKA</name>
<dbReference type="AlphaFoldDB" id="A0AAE0DD39"/>
<feature type="region of interest" description="Disordered" evidence="1">
    <location>
        <begin position="97"/>
        <end position="116"/>
    </location>
</feature>
<evidence type="ECO:0000256" key="1">
    <source>
        <dbReference type="SAM" id="MobiDB-lite"/>
    </source>
</evidence>
<protein>
    <submittedName>
        <fullName evidence="2">Uncharacterized protein</fullName>
    </submittedName>
</protein>
<evidence type="ECO:0000313" key="3">
    <source>
        <dbReference type="Proteomes" id="UP001281614"/>
    </source>
</evidence>
<proteinExistence type="predicted"/>
<dbReference type="EMBL" id="VYYT01000022">
    <property type="protein sequence ID" value="KAK2777115.1"/>
    <property type="molecule type" value="Genomic_DNA"/>
</dbReference>
<keyword evidence="3" id="KW-1185">Reference proteome</keyword>
<gene>
    <name evidence="2" type="ORF">CKAH01_12240</name>
</gene>
<evidence type="ECO:0000313" key="2">
    <source>
        <dbReference type="EMBL" id="KAK2777115.1"/>
    </source>
</evidence>